<evidence type="ECO:0000256" key="2">
    <source>
        <dbReference type="ARBA" id="ARBA00005146"/>
    </source>
</evidence>
<dbReference type="InterPro" id="IPR006158">
    <property type="entry name" value="Cobalamin-bd"/>
</dbReference>
<evidence type="ECO:0000256" key="8">
    <source>
        <dbReference type="ARBA" id="ARBA00023285"/>
    </source>
</evidence>
<feature type="domain" description="B12-binding" evidence="10">
    <location>
        <begin position="579"/>
        <end position="709"/>
    </location>
</feature>
<comment type="similarity">
    <text evidence="3">Belongs to the methylmalonyl-CoA mutase family.</text>
</comment>
<dbReference type="InterPro" id="IPR006099">
    <property type="entry name" value="MeMalonylCoA_mutase_a/b_cat"/>
</dbReference>
<dbReference type="InterPro" id="IPR036724">
    <property type="entry name" value="Cobalamin-bd_sf"/>
</dbReference>
<dbReference type="NCBIfam" id="TIGR00640">
    <property type="entry name" value="acid_CoA_mut_C"/>
    <property type="match status" value="1"/>
</dbReference>
<dbReference type="InterPro" id="IPR006098">
    <property type="entry name" value="MMCoA_mutase_a_cat"/>
</dbReference>
<protein>
    <recommendedName>
        <fullName evidence="9">Methylmalonyl-CoA mutase</fullName>
        <ecNumber evidence="4">5.4.99.2</ecNumber>
    </recommendedName>
</protein>
<dbReference type="PANTHER" id="PTHR48101:SF4">
    <property type="entry name" value="METHYLMALONYL-COA MUTASE, MITOCHONDRIAL"/>
    <property type="match status" value="1"/>
</dbReference>
<dbReference type="RefSeq" id="WP_068767389.1">
    <property type="nucleotide sequence ID" value="NZ_CP017781.1"/>
</dbReference>
<dbReference type="SUPFAM" id="SSF52242">
    <property type="entry name" value="Cobalamin (vitamin B12)-binding domain"/>
    <property type="match status" value="1"/>
</dbReference>
<dbReference type="GO" id="GO:0019678">
    <property type="term" value="P:propionate metabolic process, methylmalonyl pathway"/>
    <property type="evidence" value="ECO:0007669"/>
    <property type="project" value="TreeGrafter"/>
</dbReference>
<dbReference type="KEGG" id="rhp:LPB142_06240"/>
<evidence type="ECO:0000313" key="11">
    <source>
        <dbReference type="EMBL" id="AOZ68967.1"/>
    </source>
</evidence>
<gene>
    <name evidence="11" type="ORF">LPB142_06240</name>
</gene>
<dbReference type="EC" id="5.4.99.2" evidence="4"/>
<evidence type="ECO:0000256" key="1">
    <source>
        <dbReference type="ARBA" id="ARBA00001922"/>
    </source>
</evidence>
<dbReference type="CDD" id="cd03679">
    <property type="entry name" value="MM_CoA_mutase_alpha_like"/>
    <property type="match status" value="1"/>
</dbReference>
<evidence type="ECO:0000313" key="12">
    <source>
        <dbReference type="Proteomes" id="UP000176562"/>
    </source>
</evidence>
<dbReference type="CDD" id="cd02071">
    <property type="entry name" value="MM_CoA_mut_B12_BD"/>
    <property type="match status" value="1"/>
</dbReference>
<keyword evidence="5" id="KW-0846">Cobalamin</keyword>
<dbReference type="FunFam" id="3.40.50.280:FF:000002">
    <property type="entry name" value="Methylmalonyl-CoA mutase, mitochondrial"/>
    <property type="match status" value="1"/>
</dbReference>
<name>A0A1D9MAU8_9RHOB</name>
<evidence type="ECO:0000256" key="6">
    <source>
        <dbReference type="ARBA" id="ARBA00022723"/>
    </source>
</evidence>
<evidence type="ECO:0000259" key="10">
    <source>
        <dbReference type="PROSITE" id="PS51332"/>
    </source>
</evidence>
<keyword evidence="12" id="KW-1185">Reference proteome</keyword>
<sequence>MTTKKEDWAKLAQKELRDKPLESLTWNTLEGIAVKPLYTEEDLSGLDHLGTMPGMEPFTRGPRATMYAGRPWTIRQYAGFSTAEASNAFYRKALAAGQQGVSVAFDLATHRGYDSDHARVVGDVGKAGVAIDSVEDMKILFDGIPLEKVSVSMTMNGAVIPVLANFIVTGEEQGVDRKLLSGTIQNDILKEFMVRNTYIYPPEPSMRIIADIIEYTSNEMPKFNSISISGYHMQEAGANLVQELAFTLADGREYVRTAIAAGMDVDQFAGRLSFFFAIGMNFFMEVAKLRAARLLWTRIMKEFEPKKASSLMLRTHCQTSGVSLQEQDPYNNVVRTAYEAMAAALGGTQSLHTNALDEAIALPTEFSARIARNTQLILQEETGITHVVDPLAGSYYVESLTANLAEEAWKLIEEVEAMGGMTKAVASGMPKLKIEESAARRQAMIDRGEEVIVGVNKYRLAKEDPIDILDIDNMAVREAQIARLTKMRASRDEAKCQAALAEITRRAKEGGNLLEAAVEAARARASVGEISLAMEEVFGRHRAEVKTLAGVYGAAYEGDEGFAQIQRDVETFAEEEGRRPRMLVVKMGQDGHDRGAKVIATAFADIGFDVDVGPLFQTPEEAAQDAIDNDVHIVGISSQAAGHKTLAPKLIEALKERGAEDIIVICGGVIPQQDYDYLKAAGVKAIFGPGTNIPAAAREILDIVRATRA</sequence>
<comment type="cofactor">
    <cofactor evidence="1">
        <name>adenosylcob(III)alamin</name>
        <dbReference type="ChEBI" id="CHEBI:18408"/>
    </cofactor>
</comment>
<keyword evidence="6" id="KW-0479">Metal-binding</keyword>
<evidence type="ECO:0000256" key="5">
    <source>
        <dbReference type="ARBA" id="ARBA00022628"/>
    </source>
</evidence>
<dbReference type="InterPro" id="IPR016176">
    <property type="entry name" value="Cbl-dep_enz_cat"/>
</dbReference>
<dbReference type="Gene3D" id="3.40.50.280">
    <property type="entry name" value="Cobalamin-binding domain"/>
    <property type="match status" value="1"/>
</dbReference>
<reference evidence="11 12" key="1">
    <citation type="submission" date="2016-10" db="EMBL/GenBank/DDBJ databases">
        <title>Rhodobacter sp. LPB0142, isolated from sea water.</title>
        <authorList>
            <person name="Kim E."/>
            <person name="Yi H."/>
        </authorList>
    </citation>
    <scope>NUCLEOTIDE SEQUENCE [LARGE SCALE GENOMIC DNA]</scope>
    <source>
        <strain evidence="11 12">LPB0142</strain>
    </source>
</reference>
<dbReference type="PROSITE" id="PS51332">
    <property type="entry name" value="B12_BINDING"/>
    <property type="match status" value="1"/>
</dbReference>
<dbReference type="GO" id="GO:0005737">
    <property type="term" value="C:cytoplasm"/>
    <property type="evidence" value="ECO:0007669"/>
    <property type="project" value="TreeGrafter"/>
</dbReference>
<evidence type="ECO:0000256" key="4">
    <source>
        <dbReference type="ARBA" id="ARBA00012398"/>
    </source>
</evidence>
<dbReference type="NCBIfam" id="TIGR00641">
    <property type="entry name" value="acid_CoA_mut_N"/>
    <property type="match status" value="1"/>
</dbReference>
<dbReference type="AlphaFoldDB" id="A0A1D9MAU8"/>
<dbReference type="GO" id="GO:0031419">
    <property type="term" value="F:cobalamin binding"/>
    <property type="evidence" value="ECO:0007669"/>
    <property type="project" value="UniProtKB-KW"/>
</dbReference>
<keyword evidence="8" id="KW-0170">Cobalt</keyword>
<dbReference type="Proteomes" id="UP000176562">
    <property type="component" value="Chromosome"/>
</dbReference>
<proteinExistence type="inferred from homology"/>
<evidence type="ECO:0000256" key="7">
    <source>
        <dbReference type="ARBA" id="ARBA00023235"/>
    </source>
</evidence>
<dbReference type="FunFam" id="3.20.20.240:FF:000001">
    <property type="entry name" value="Probable methylmalonyl-coa mutase"/>
    <property type="match status" value="1"/>
</dbReference>
<dbReference type="GO" id="GO:0046872">
    <property type="term" value="F:metal ion binding"/>
    <property type="evidence" value="ECO:0007669"/>
    <property type="project" value="UniProtKB-KW"/>
</dbReference>
<comment type="pathway">
    <text evidence="2">Metabolic intermediate metabolism; propanoyl-CoA degradation; succinyl-CoA from propanoyl-CoA: step 3/3.</text>
</comment>
<evidence type="ECO:0000256" key="9">
    <source>
        <dbReference type="ARBA" id="ARBA00072363"/>
    </source>
</evidence>
<dbReference type="Pfam" id="PF02310">
    <property type="entry name" value="B12-binding"/>
    <property type="match status" value="1"/>
</dbReference>
<organism evidence="11 12">
    <name type="scientific">Rhodobacter xanthinilyticus</name>
    <dbReference type="NCBI Taxonomy" id="1850250"/>
    <lineage>
        <taxon>Bacteria</taxon>
        <taxon>Pseudomonadati</taxon>
        <taxon>Pseudomonadota</taxon>
        <taxon>Alphaproteobacteria</taxon>
        <taxon>Rhodobacterales</taxon>
        <taxon>Rhodobacter group</taxon>
        <taxon>Rhodobacter</taxon>
    </lineage>
</organism>
<dbReference type="STRING" id="1850250.LPB142_06240"/>
<dbReference type="Pfam" id="PF01642">
    <property type="entry name" value="MM_CoA_mutase"/>
    <property type="match status" value="1"/>
</dbReference>
<accession>A0A1D9MAU8</accession>
<evidence type="ECO:0000256" key="3">
    <source>
        <dbReference type="ARBA" id="ARBA00008465"/>
    </source>
</evidence>
<dbReference type="PANTHER" id="PTHR48101">
    <property type="entry name" value="METHYLMALONYL-COA MUTASE, MITOCHONDRIAL-RELATED"/>
    <property type="match status" value="1"/>
</dbReference>
<dbReference type="InterPro" id="IPR006159">
    <property type="entry name" value="Acid_CoA_mut_C"/>
</dbReference>
<dbReference type="Gene3D" id="3.20.20.240">
    <property type="entry name" value="Methylmalonyl-CoA mutase"/>
    <property type="match status" value="1"/>
</dbReference>
<keyword evidence="7" id="KW-0413">Isomerase</keyword>
<dbReference type="EMBL" id="CP017781">
    <property type="protein sequence ID" value="AOZ68967.1"/>
    <property type="molecule type" value="Genomic_DNA"/>
</dbReference>
<dbReference type="NCBIfam" id="NF006944">
    <property type="entry name" value="PRK09426.1"/>
    <property type="match status" value="1"/>
</dbReference>
<dbReference type="SUPFAM" id="SSF51703">
    <property type="entry name" value="Cobalamin (vitamin B12)-dependent enzymes"/>
    <property type="match status" value="1"/>
</dbReference>
<dbReference type="GO" id="GO:0004494">
    <property type="term" value="F:methylmalonyl-CoA mutase activity"/>
    <property type="evidence" value="ECO:0007669"/>
    <property type="project" value="UniProtKB-EC"/>
</dbReference>